<dbReference type="GO" id="GO:0003677">
    <property type="term" value="F:DNA binding"/>
    <property type="evidence" value="ECO:0007669"/>
    <property type="project" value="TreeGrafter"/>
</dbReference>
<dbReference type="Proteomes" id="UP000327044">
    <property type="component" value="Unassembled WGS sequence"/>
</dbReference>
<dbReference type="AlphaFoldDB" id="A0A5N4AX92"/>
<dbReference type="EMBL" id="VVIM01000002">
    <property type="protein sequence ID" value="KAB0801964.1"/>
    <property type="molecule type" value="Genomic_DNA"/>
</dbReference>
<gene>
    <name evidence="2" type="ORF">PPYR_04150</name>
</gene>
<proteinExistence type="predicted"/>
<dbReference type="Pfam" id="PF03184">
    <property type="entry name" value="DDE_1"/>
    <property type="match status" value="1"/>
</dbReference>
<comment type="caution">
    <text evidence="2">The sequence shown here is derived from an EMBL/GenBank/DDBJ whole genome shotgun (WGS) entry which is preliminary data.</text>
</comment>
<evidence type="ECO:0000313" key="3">
    <source>
        <dbReference type="Proteomes" id="UP000327044"/>
    </source>
</evidence>
<evidence type="ECO:0000259" key="1">
    <source>
        <dbReference type="Pfam" id="PF03184"/>
    </source>
</evidence>
<keyword evidence="3" id="KW-1185">Reference proteome</keyword>
<evidence type="ECO:0000313" key="2">
    <source>
        <dbReference type="EMBL" id="KAB0801964.1"/>
    </source>
</evidence>
<dbReference type="GO" id="GO:0005634">
    <property type="term" value="C:nucleus"/>
    <property type="evidence" value="ECO:0007669"/>
    <property type="project" value="TreeGrafter"/>
</dbReference>
<dbReference type="InterPro" id="IPR050863">
    <property type="entry name" value="CenT-Element_Derived"/>
</dbReference>
<name>A0A5N4AX92_PHOPY</name>
<dbReference type="InParanoid" id="A0A5N4AX92"/>
<dbReference type="InterPro" id="IPR004875">
    <property type="entry name" value="DDE_SF_endonuclease_dom"/>
</dbReference>
<organism evidence="2 3">
    <name type="scientific">Photinus pyralis</name>
    <name type="common">Common eastern firefly</name>
    <name type="synonym">Lampyris pyralis</name>
    <dbReference type="NCBI Taxonomy" id="7054"/>
    <lineage>
        <taxon>Eukaryota</taxon>
        <taxon>Metazoa</taxon>
        <taxon>Ecdysozoa</taxon>
        <taxon>Arthropoda</taxon>
        <taxon>Hexapoda</taxon>
        <taxon>Insecta</taxon>
        <taxon>Pterygota</taxon>
        <taxon>Neoptera</taxon>
        <taxon>Endopterygota</taxon>
        <taxon>Coleoptera</taxon>
        <taxon>Polyphaga</taxon>
        <taxon>Elateriformia</taxon>
        <taxon>Elateroidea</taxon>
        <taxon>Lampyridae</taxon>
        <taxon>Lampyrinae</taxon>
        <taxon>Photinus</taxon>
    </lineage>
</organism>
<protein>
    <recommendedName>
        <fullName evidence="1">DDE-1 domain-containing protein</fullName>
    </recommendedName>
</protein>
<dbReference type="PANTHER" id="PTHR19303:SF74">
    <property type="entry name" value="POGO TRANSPOSABLE ELEMENT WITH KRAB DOMAIN"/>
    <property type="match status" value="1"/>
</dbReference>
<sequence length="178" mass="20287">MASNRKNVNLFYDNLELAFEKYKFLARRIFDVDETGISGVHKPHRILAEKGRKQVGAITSGERNQTTTVVCCMSAAEDFVPPMFIFKREPMNNALEKNGPTDAIYRSSKSGWITEELFVEWLKHFAQCVNASTENRVLVDLEYNKIEVESLYYIPITAHSSTLSNGAWIKLMNDNDAN</sequence>
<feature type="domain" description="DDE-1" evidence="1">
    <location>
        <begin position="65"/>
        <end position="139"/>
    </location>
</feature>
<reference evidence="2 3" key="1">
    <citation type="journal article" date="2018" name="Elife">
        <title>Firefly genomes illuminate parallel origins of bioluminescence in beetles.</title>
        <authorList>
            <person name="Fallon T.R."/>
            <person name="Lower S.E."/>
            <person name="Chang C.H."/>
            <person name="Bessho-Uehara M."/>
            <person name="Martin G.J."/>
            <person name="Bewick A.J."/>
            <person name="Behringer M."/>
            <person name="Debat H.J."/>
            <person name="Wong I."/>
            <person name="Day J.C."/>
            <person name="Suvorov A."/>
            <person name="Silva C.J."/>
            <person name="Stanger-Hall K.F."/>
            <person name="Hall D.W."/>
            <person name="Schmitz R.J."/>
            <person name="Nelson D.R."/>
            <person name="Lewis S.M."/>
            <person name="Shigenobu S."/>
            <person name="Bybee S.M."/>
            <person name="Larracuente A.M."/>
            <person name="Oba Y."/>
            <person name="Weng J.K."/>
        </authorList>
    </citation>
    <scope>NUCLEOTIDE SEQUENCE [LARGE SCALE GENOMIC DNA]</scope>
    <source>
        <strain evidence="2">1611_PpyrPB1</strain>
        <tissue evidence="2">Whole body</tissue>
    </source>
</reference>
<accession>A0A5N4AX92</accession>
<dbReference type="PANTHER" id="PTHR19303">
    <property type="entry name" value="TRANSPOSON"/>
    <property type="match status" value="1"/>
</dbReference>